<reference evidence="2" key="1">
    <citation type="submission" date="2016-11" db="UniProtKB">
        <authorList>
            <consortium name="WormBaseParasite"/>
        </authorList>
    </citation>
    <scope>IDENTIFICATION</scope>
</reference>
<protein>
    <submittedName>
        <fullName evidence="2">Uncharacterized protein</fullName>
    </submittedName>
</protein>
<keyword evidence="1" id="KW-1185">Reference proteome</keyword>
<proteinExistence type="predicted"/>
<name>A0A1I8ASJ8_9BILA</name>
<dbReference type="WBParaSite" id="L893_g8738.t1">
    <property type="protein sequence ID" value="L893_g8738.t1"/>
    <property type="gene ID" value="L893_g8738"/>
</dbReference>
<evidence type="ECO:0000313" key="1">
    <source>
        <dbReference type="Proteomes" id="UP000095287"/>
    </source>
</evidence>
<sequence length="68" mass="7863">MFSVSWRISQPTSLNKLNNFDCVMIRCQNFELELLLDVVPALIETFIFQASTHKQVFALASNPQHSHR</sequence>
<evidence type="ECO:0000313" key="2">
    <source>
        <dbReference type="WBParaSite" id="L893_g8738.t1"/>
    </source>
</evidence>
<dbReference type="AlphaFoldDB" id="A0A1I8ASJ8"/>
<organism evidence="1 2">
    <name type="scientific">Steinernema glaseri</name>
    <dbReference type="NCBI Taxonomy" id="37863"/>
    <lineage>
        <taxon>Eukaryota</taxon>
        <taxon>Metazoa</taxon>
        <taxon>Ecdysozoa</taxon>
        <taxon>Nematoda</taxon>
        <taxon>Chromadorea</taxon>
        <taxon>Rhabditida</taxon>
        <taxon>Tylenchina</taxon>
        <taxon>Panagrolaimomorpha</taxon>
        <taxon>Strongyloidoidea</taxon>
        <taxon>Steinernematidae</taxon>
        <taxon>Steinernema</taxon>
    </lineage>
</organism>
<accession>A0A1I8ASJ8</accession>
<dbReference type="Proteomes" id="UP000095287">
    <property type="component" value="Unplaced"/>
</dbReference>